<organism evidence="2 3">
    <name type="scientific">Aplysia californica</name>
    <name type="common">California sea hare</name>
    <dbReference type="NCBI Taxonomy" id="6500"/>
    <lineage>
        <taxon>Eukaryota</taxon>
        <taxon>Metazoa</taxon>
        <taxon>Spiralia</taxon>
        <taxon>Lophotrochozoa</taxon>
        <taxon>Mollusca</taxon>
        <taxon>Gastropoda</taxon>
        <taxon>Heterobranchia</taxon>
        <taxon>Euthyneura</taxon>
        <taxon>Tectipleura</taxon>
        <taxon>Aplysiida</taxon>
        <taxon>Aplysioidea</taxon>
        <taxon>Aplysiidae</taxon>
        <taxon>Aplysia</taxon>
    </lineage>
</organism>
<dbReference type="InterPro" id="IPR000477">
    <property type="entry name" value="RT_dom"/>
</dbReference>
<gene>
    <name evidence="3" type="primary">LOC106013837</name>
</gene>
<dbReference type="InterPro" id="IPR043502">
    <property type="entry name" value="DNA/RNA_pol_sf"/>
</dbReference>
<reference evidence="3" key="1">
    <citation type="submission" date="2025-08" db="UniProtKB">
        <authorList>
            <consortium name="RefSeq"/>
        </authorList>
    </citation>
    <scope>IDENTIFICATION</scope>
</reference>
<dbReference type="GeneID" id="106013837"/>
<dbReference type="CDD" id="cd01647">
    <property type="entry name" value="RT_LTR"/>
    <property type="match status" value="1"/>
</dbReference>
<dbReference type="PANTHER" id="PTHR37984">
    <property type="entry name" value="PROTEIN CBG26694"/>
    <property type="match status" value="1"/>
</dbReference>
<dbReference type="InterPro" id="IPR043128">
    <property type="entry name" value="Rev_trsase/Diguanyl_cyclase"/>
</dbReference>
<dbReference type="Proteomes" id="UP000694888">
    <property type="component" value="Unplaced"/>
</dbReference>
<keyword evidence="2" id="KW-1185">Reference proteome</keyword>
<accession>A0ABM1AEA6</accession>
<dbReference type="InterPro" id="IPR050951">
    <property type="entry name" value="Retrovirus_Pol_polyprotein"/>
</dbReference>
<dbReference type="PANTHER" id="PTHR37984:SF5">
    <property type="entry name" value="PROTEIN NYNRIN-LIKE"/>
    <property type="match status" value="1"/>
</dbReference>
<evidence type="ECO:0000259" key="1">
    <source>
        <dbReference type="Pfam" id="PF00078"/>
    </source>
</evidence>
<name>A0ABM1AEA6_APLCA</name>
<protein>
    <submittedName>
        <fullName evidence="3">Uncharacterized protein K02A2.6-like</fullName>
    </submittedName>
</protein>
<dbReference type="Gene3D" id="3.30.70.270">
    <property type="match status" value="1"/>
</dbReference>
<feature type="domain" description="Reverse transcriptase" evidence="1">
    <location>
        <begin position="4"/>
        <end position="148"/>
    </location>
</feature>
<proteinExistence type="predicted"/>
<dbReference type="Gene3D" id="3.10.10.10">
    <property type="entry name" value="HIV Type 1 Reverse Transcriptase, subunit A, domain 1"/>
    <property type="match status" value="1"/>
</dbReference>
<dbReference type="SUPFAM" id="SSF56672">
    <property type="entry name" value="DNA/RNA polymerases"/>
    <property type="match status" value="1"/>
</dbReference>
<evidence type="ECO:0000313" key="3">
    <source>
        <dbReference type="RefSeq" id="XP_012946034.1"/>
    </source>
</evidence>
<dbReference type="Pfam" id="PF00078">
    <property type="entry name" value="RVT_1"/>
    <property type="match status" value="1"/>
</dbReference>
<evidence type="ECO:0000313" key="2">
    <source>
        <dbReference type="Proteomes" id="UP000694888"/>
    </source>
</evidence>
<sequence length="169" mass="19288">MVPVRKRSGNVRICSDLKKLNLSVKQERFVLPTLDEILYKLSGSNRLDATSSFWQLTLDDDSAKLTTFITPFGRYFYRRLCFGITSAPEIFQHSMQDILLGIDGVECFMGDILRHTDGLEEHDELKKKVYQRLKEHGVKLNKSKCKFEQVCAKSGNSHEAAQPSSEPQC</sequence>
<dbReference type="RefSeq" id="XP_012946034.1">
    <property type="nucleotide sequence ID" value="XM_013090580.1"/>
</dbReference>